<dbReference type="InterPro" id="IPR001278">
    <property type="entry name" value="Arg-tRNA-ligase"/>
</dbReference>
<evidence type="ECO:0000313" key="12">
    <source>
        <dbReference type="Proteomes" id="UP000095210"/>
    </source>
</evidence>
<dbReference type="SUPFAM" id="SSF47323">
    <property type="entry name" value="Anticodon-binding domain of a subclass of class I aminoacyl-tRNA synthetases"/>
    <property type="match status" value="1"/>
</dbReference>
<dbReference type="SMART" id="SM00836">
    <property type="entry name" value="DALR_1"/>
    <property type="match status" value="1"/>
</dbReference>
<name>A0AAC9MXF4_9PSEU</name>
<feature type="region of interest" description="Disordered" evidence="8">
    <location>
        <begin position="204"/>
        <end position="249"/>
    </location>
</feature>
<dbReference type="EMBL" id="CP014859">
    <property type="protein sequence ID" value="AOS62264.1"/>
    <property type="molecule type" value="Genomic_DNA"/>
</dbReference>
<dbReference type="Pfam" id="PF03485">
    <property type="entry name" value="Arg_tRNA_synt_N"/>
    <property type="match status" value="1"/>
</dbReference>
<dbReference type="Pfam" id="PF05746">
    <property type="entry name" value="DALR_1"/>
    <property type="match status" value="1"/>
</dbReference>
<proteinExistence type="inferred from homology"/>
<dbReference type="InterPro" id="IPR036695">
    <property type="entry name" value="Arg-tRNA-synth_N_sf"/>
</dbReference>
<keyword evidence="5" id="KW-0547">Nucleotide-binding</keyword>
<evidence type="ECO:0000259" key="9">
    <source>
        <dbReference type="SMART" id="SM00836"/>
    </source>
</evidence>
<dbReference type="GO" id="GO:0004814">
    <property type="term" value="F:arginine-tRNA ligase activity"/>
    <property type="evidence" value="ECO:0007669"/>
    <property type="project" value="UniProtKB-EC"/>
</dbReference>
<reference evidence="12" key="1">
    <citation type="submission" date="2016-03" db="EMBL/GenBank/DDBJ databases">
        <title>Complete genome sequence of the type strain Actinoalloteichus hymeniacidonis DSM 45092.</title>
        <authorList>
            <person name="Schaffert L."/>
            <person name="Albersmeier A."/>
            <person name="Winkler A."/>
            <person name="Kalinowski J."/>
            <person name="Zotchev S."/>
            <person name="Ruckert C."/>
        </authorList>
    </citation>
    <scope>NUCLEOTIDE SEQUENCE [LARGE SCALE GENOMIC DNA]</scope>
    <source>
        <strain evidence="12">HPA177(T) (DSM 45092(T))</strain>
    </source>
</reference>
<comment type="catalytic activity">
    <reaction evidence="7">
        <text>tRNA(Arg) + L-arginine + ATP = L-arginyl-tRNA(Arg) + AMP + diphosphate</text>
        <dbReference type="Rhea" id="RHEA:20301"/>
        <dbReference type="Rhea" id="RHEA-COMP:9658"/>
        <dbReference type="Rhea" id="RHEA-COMP:9673"/>
        <dbReference type="ChEBI" id="CHEBI:30616"/>
        <dbReference type="ChEBI" id="CHEBI:32682"/>
        <dbReference type="ChEBI" id="CHEBI:33019"/>
        <dbReference type="ChEBI" id="CHEBI:78442"/>
        <dbReference type="ChEBI" id="CHEBI:78513"/>
        <dbReference type="ChEBI" id="CHEBI:456215"/>
        <dbReference type="EC" id="6.1.1.19"/>
    </reaction>
</comment>
<evidence type="ECO:0000256" key="2">
    <source>
        <dbReference type="ARBA" id="ARBA00012837"/>
    </source>
</evidence>
<dbReference type="Gene3D" id="1.10.730.10">
    <property type="entry name" value="Isoleucyl-tRNA Synthetase, Domain 1"/>
    <property type="match status" value="2"/>
</dbReference>
<evidence type="ECO:0000313" key="11">
    <source>
        <dbReference type="EMBL" id="AOS62264.1"/>
    </source>
</evidence>
<keyword evidence="6" id="KW-0067">ATP-binding</keyword>
<evidence type="ECO:0000256" key="4">
    <source>
        <dbReference type="ARBA" id="ARBA00022598"/>
    </source>
</evidence>
<dbReference type="GO" id="GO:0005737">
    <property type="term" value="C:cytoplasm"/>
    <property type="evidence" value="ECO:0007669"/>
    <property type="project" value="InterPro"/>
</dbReference>
<dbReference type="SMART" id="SM01016">
    <property type="entry name" value="Arg_tRNA_synt_N"/>
    <property type="match status" value="1"/>
</dbReference>
<feature type="compositionally biased region" description="Low complexity" evidence="8">
    <location>
        <begin position="226"/>
        <end position="244"/>
    </location>
</feature>
<feature type="domain" description="Arginyl tRNA synthetase N-terminal" evidence="10">
    <location>
        <begin position="4"/>
        <end position="92"/>
    </location>
</feature>
<dbReference type="Gene3D" id="3.30.1360.70">
    <property type="entry name" value="Arginyl tRNA synthetase N-terminal domain"/>
    <property type="match status" value="1"/>
</dbReference>
<evidence type="ECO:0000259" key="10">
    <source>
        <dbReference type="SMART" id="SM01016"/>
    </source>
</evidence>
<dbReference type="KEGG" id="ahm:TL08_07230"/>
<evidence type="ECO:0000256" key="5">
    <source>
        <dbReference type="ARBA" id="ARBA00022741"/>
    </source>
</evidence>
<evidence type="ECO:0000256" key="8">
    <source>
        <dbReference type="SAM" id="MobiDB-lite"/>
    </source>
</evidence>
<dbReference type="AlphaFoldDB" id="A0AAC9MXF4"/>
<dbReference type="RefSeq" id="WP_069847575.1">
    <property type="nucleotide sequence ID" value="NZ_CP014859.1"/>
</dbReference>
<evidence type="ECO:0000256" key="1">
    <source>
        <dbReference type="ARBA" id="ARBA00005594"/>
    </source>
</evidence>
<dbReference type="Proteomes" id="UP000095210">
    <property type="component" value="Chromosome"/>
</dbReference>
<evidence type="ECO:0000256" key="6">
    <source>
        <dbReference type="ARBA" id="ARBA00022840"/>
    </source>
</evidence>
<dbReference type="PANTHER" id="PTHR11956">
    <property type="entry name" value="ARGINYL-TRNA SYNTHETASE"/>
    <property type="match status" value="1"/>
</dbReference>
<dbReference type="GO" id="GO:0006420">
    <property type="term" value="P:arginyl-tRNA aminoacylation"/>
    <property type="evidence" value="ECO:0007669"/>
    <property type="project" value="InterPro"/>
</dbReference>
<evidence type="ECO:0000256" key="7">
    <source>
        <dbReference type="ARBA" id="ARBA00049339"/>
    </source>
</evidence>
<dbReference type="Gene3D" id="3.40.50.620">
    <property type="entry name" value="HUPs"/>
    <property type="match status" value="1"/>
</dbReference>
<keyword evidence="11" id="KW-0030">Aminoacyl-tRNA synthetase</keyword>
<dbReference type="InterPro" id="IPR005148">
    <property type="entry name" value="Arg-tRNA-synth_N"/>
</dbReference>
<dbReference type="GO" id="GO:0005524">
    <property type="term" value="F:ATP binding"/>
    <property type="evidence" value="ECO:0007669"/>
    <property type="project" value="UniProtKB-KW"/>
</dbReference>
<feature type="domain" description="DALR anticodon binding" evidence="9">
    <location>
        <begin position="183"/>
        <end position="335"/>
    </location>
</feature>
<keyword evidence="12" id="KW-1185">Reference proteome</keyword>
<dbReference type="InterPro" id="IPR008909">
    <property type="entry name" value="DALR_anticod-bd"/>
</dbReference>
<dbReference type="InterPro" id="IPR009080">
    <property type="entry name" value="tRNAsynth_Ia_anticodon-bd"/>
</dbReference>
<comment type="similarity">
    <text evidence="1">Belongs to the class-I aminoacyl-tRNA synthetase family.</text>
</comment>
<dbReference type="PANTHER" id="PTHR11956:SF5">
    <property type="entry name" value="ARGININE--TRNA LIGASE, CYTOPLASMIC"/>
    <property type="match status" value="1"/>
</dbReference>
<organism evidence="11 12">
    <name type="scientific">Actinoalloteichus hymeniacidonis</name>
    <dbReference type="NCBI Taxonomy" id="340345"/>
    <lineage>
        <taxon>Bacteria</taxon>
        <taxon>Bacillati</taxon>
        <taxon>Actinomycetota</taxon>
        <taxon>Actinomycetes</taxon>
        <taxon>Pseudonocardiales</taxon>
        <taxon>Pseudonocardiaceae</taxon>
        <taxon>Actinoalloteichus</taxon>
    </lineage>
</organism>
<feature type="compositionally biased region" description="Basic and acidic residues" evidence="8">
    <location>
        <begin position="208"/>
        <end position="217"/>
    </location>
</feature>
<keyword evidence="4 11" id="KW-0436">Ligase</keyword>
<accession>A0AAC9MXF4</accession>
<protein>
    <recommendedName>
        <fullName evidence="3">Arginine--tRNA ligase</fullName>
        <ecNumber evidence="2">6.1.1.19</ecNumber>
    </recommendedName>
</protein>
<dbReference type="SUPFAM" id="SSF55190">
    <property type="entry name" value="Arginyl-tRNA synthetase (ArgRS), N-terminal 'additional' domain"/>
    <property type="match status" value="1"/>
</dbReference>
<sequence length="335" mass="35409">MNADELTELVRVAALRVASDRGLDASALPTTVRLRRGSATDGDYTTTLALQAARPLGVEAQALADWLAEALARCPGIRSATAAGPGFVNLVVEPPTGRDLLHDIVAGGAEYGVTGVELDLAPHTDNVGVLAPSGAPVEAAELSELIGREAARYLKLRARPRSSVRLDVERWRRRTEDNPLFRVQYAHARLSALARGAVALDVTLPPRRPVEPPRSHPADAGPARCAATETKAADAEPAPATPAAGGREDTELTRRLGEFTSAVADAVPARPDRVARYLEDLADAVREPVDVGRLLPGGDQQATEDHGACLLLCVASQQVLNNGLALLRLSAPERM</sequence>
<gene>
    <name evidence="11" type="ORF">TL08_07230</name>
</gene>
<evidence type="ECO:0000256" key="3">
    <source>
        <dbReference type="ARBA" id="ARBA00020262"/>
    </source>
</evidence>
<dbReference type="EC" id="6.1.1.19" evidence="2"/>
<dbReference type="InterPro" id="IPR014729">
    <property type="entry name" value="Rossmann-like_a/b/a_fold"/>
</dbReference>